<dbReference type="Pfam" id="PF07452">
    <property type="entry name" value="CHRD"/>
    <property type="match status" value="1"/>
</dbReference>
<dbReference type="InterPro" id="IPR010895">
    <property type="entry name" value="CHRD"/>
</dbReference>
<evidence type="ECO:0000256" key="1">
    <source>
        <dbReference type="SAM" id="Phobius"/>
    </source>
</evidence>
<evidence type="ECO:0000256" key="2">
    <source>
        <dbReference type="SAM" id="SignalP"/>
    </source>
</evidence>
<sequence length="202" mass="20502">MKPAMLQRVTMAACATIALGLATTAANATVYTATLSGAIEAPPNESPGTGSVTVDFDIATHTMTIDVTFSGLLAPTTAAHIHCCTAAPETGTAGVATELPTFTGFPTGVTSGTYSHVFDTSLAATWNPNFVTNFGGGTIAGAEAAFMAGLESGTAYLNLHTEFAPGGEIRGFLQPVPEPATFALLALGAPVVLLAARRRRGK</sequence>
<dbReference type="NCBIfam" id="TIGR02595">
    <property type="entry name" value="PEP_CTERM"/>
    <property type="match status" value="1"/>
</dbReference>
<name>A0AA87XTU4_9BURK</name>
<organism evidence="4 5">
    <name type="scientific">Pseudoduganella albidiflava</name>
    <dbReference type="NCBI Taxonomy" id="321983"/>
    <lineage>
        <taxon>Bacteria</taxon>
        <taxon>Pseudomonadati</taxon>
        <taxon>Pseudomonadota</taxon>
        <taxon>Betaproteobacteria</taxon>
        <taxon>Burkholderiales</taxon>
        <taxon>Oxalobacteraceae</taxon>
        <taxon>Telluria group</taxon>
        <taxon>Pseudoduganella</taxon>
    </lineage>
</organism>
<reference evidence="4" key="1">
    <citation type="journal article" date="2014" name="Int. J. Syst. Evol. Microbiol.">
        <title>Complete genome sequence of Corynebacterium casei LMG S-19264T (=DSM 44701T), isolated from a smear-ripened cheese.</title>
        <authorList>
            <consortium name="US DOE Joint Genome Institute (JGI-PGF)"/>
            <person name="Walter F."/>
            <person name="Albersmeier A."/>
            <person name="Kalinowski J."/>
            <person name="Ruckert C."/>
        </authorList>
    </citation>
    <scope>NUCLEOTIDE SEQUENCE</scope>
    <source>
        <strain evidence="4">KCTC 12343</strain>
    </source>
</reference>
<dbReference type="EMBL" id="BMWV01000002">
    <property type="protein sequence ID" value="GGY31531.1"/>
    <property type="molecule type" value="Genomic_DNA"/>
</dbReference>
<dbReference type="RefSeq" id="WP_229420736.1">
    <property type="nucleotide sequence ID" value="NZ_BMWV01000002.1"/>
</dbReference>
<feature type="transmembrane region" description="Helical" evidence="1">
    <location>
        <begin position="179"/>
        <end position="196"/>
    </location>
</feature>
<dbReference type="SMART" id="SM00754">
    <property type="entry name" value="CHRD"/>
    <property type="match status" value="1"/>
</dbReference>
<accession>A0AA87XTU4</accession>
<evidence type="ECO:0000313" key="5">
    <source>
        <dbReference type="Proteomes" id="UP000628442"/>
    </source>
</evidence>
<dbReference type="InterPro" id="IPR013424">
    <property type="entry name" value="Ice-binding_C"/>
</dbReference>
<protein>
    <recommendedName>
        <fullName evidence="3">CHRD domain-containing protein</fullName>
    </recommendedName>
</protein>
<dbReference type="Proteomes" id="UP000628442">
    <property type="component" value="Unassembled WGS sequence"/>
</dbReference>
<feature type="domain" description="CHRD" evidence="3">
    <location>
        <begin position="27"/>
        <end position="178"/>
    </location>
</feature>
<dbReference type="Pfam" id="PF07589">
    <property type="entry name" value="PEP-CTERM"/>
    <property type="match status" value="1"/>
</dbReference>
<keyword evidence="1" id="KW-0812">Transmembrane</keyword>
<keyword evidence="2" id="KW-0732">Signal</keyword>
<comment type="caution">
    <text evidence="4">The sequence shown here is derived from an EMBL/GenBank/DDBJ whole genome shotgun (WGS) entry which is preliminary data.</text>
</comment>
<evidence type="ECO:0000313" key="4">
    <source>
        <dbReference type="EMBL" id="GGY31531.1"/>
    </source>
</evidence>
<gene>
    <name evidence="4" type="ORF">GCM10007387_11990</name>
</gene>
<dbReference type="PROSITE" id="PS50933">
    <property type="entry name" value="CHRD"/>
    <property type="match status" value="1"/>
</dbReference>
<dbReference type="AlphaFoldDB" id="A0AA87XTU4"/>
<keyword evidence="1" id="KW-0472">Membrane</keyword>
<proteinExistence type="predicted"/>
<evidence type="ECO:0000259" key="3">
    <source>
        <dbReference type="PROSITE" id="PS50933"/>
    </source>
</evidence>
<keyword evidence="1" id="KW-1133">Transmembrane helix</keyword>
<feature type="signal peptide" evidence="2">
    <location>
        <begin position="1"/>
        <end position="28"/>
    </location>
</feature>
<reference evidence="4" key="2">
    <citation type="submission" date="2022-12" db="EMBL/GenBank/DDBJ databases">
        <authorList>
            <person name="Sun Q."/>
            <person name="Kim S."/>
        </authorList>
    </citation>
    <scope>NUCLEOTIDE SEQUENCE</scope>
    <source>
        <strain evidence="4">KCTC 12343</strain>
    </source>
</reference>
<feature type="chain" id="PRO_5041659352" description="CHRD domain-containing protein" evidence="2">
    <location>
        <begin position="29"/>
        <end position="202"/>
    </location>
</feature>